<sequence length="554" mass="62291">MKKQITFIIFVFTILSTNSFAQFLTVYSGKEGTTIVKGQGTANGGTYTYEATIKSKFEAKILGEFWIYLSIPEFKITGFNYKGKDAAYFVDSSFPISLKGNFQSKISGDYRLSDGINTRIAGNSFVEGGVGQSMDMITFIDIDNDNKTALKQYLNGDKSKLANIKAQLSKLSLKNDYFEELSAIGRLIDKKIQNENQIKYLQKQENTVDNKTTKISNTSDDFWNGSASNSSSTITSTQTKQNSNKTRTSTNTSGLTSKQIKAHEDFKQKQQEQMQYMQAKISESRQNAQNIQNAANATEMAWKNGNYIQGSSYLANEYARQGNESAAYGTIAVGVGLDIYSSIKADRERKKAQEAQQAQIEAEKKRVEAEKKAYLESLVKKRRLVLTDILKYKYPKYSDDYGSTAYFYCFYMTDVNVGEWTPEVGITQVFEIPKYRDNTWPFQEATENKLNPYHKNPVNLIGGFKSYEEAAQSLTKLTTTFSETGVALTLIDLSKDFPNNTNVISNDSKSSAEQTDFWGNPAETKKTNTKSNKNSSSSNKKTKEDDFWGKSIKD</sequence>
<evidence type="ECO:0000256" key="2">
    <source>
        <dbReference type="SAM" id="MobiDB-lite"/>
    </source>
</evidence>
<gene>
    <name evidence="4" type="ORF">SAMN05444337_0961</name>
</gene>
<keyword evidence="5" id="KW-1185">Reference proteome</keyword>
<feature type="compositionally biased region" description="Basic and acidic residues" evidence="2">
    <location>
        <begin position="541"/>
        <end position="554"/>
    </location>
</feature>
<dbReference type="Proteomes" id="UP000184232">
    <property type="component" value="Unassembled WGS sequence"/>
</dbReference>
<feature type="chain" id="PRO_5009917126" evidence="3">
    <location>
        <begin position="22"/>
        <end position="554"/>
    </location>
</feature>
<dbReference type="OrthoDB" id="1454607at2"/>
<evidence type="ECO:0000256" key="3">
    <source>
        <dbReference type="SAM" id="SignalP"/>
    </source>
</evidence>
<protein>
    <submittedName>
        <fullName evidence="4">Uncharacterized protein</fullName>
    </submittedName>
</protein>
<feature type="coiled-coil region" evidence="1">
    <location>
        <begin position="343"/>
        <end position="377"/>
    </location>
</feature>
<feature type="compositionally biased region" description="Polar residues" evidence="2">
    <location>
        <begin position="504"/>
        <end position="514"/>
    </location>
</feature>
<proteinExistence type="predicted"/>
<organism evidence="4 5">
    <name type="scientific">Flavobacterium haoranii</name>
    <dbReference type="NCBI Taxonomy" id="683124"/>
    <lineage>
        <taxon>Bacteria</taxon>
        <taxon>Pseudomonadati</taxon>
        <taxon>Bacteroidota</taxon>
        <taxon>Flavobacteriia</taxon>
        <taxon>Flavobacteriales</taxon>
        <taxon>Flavobacteriaceae</taxon>
        <taxon>Flavobacterium</taxon>
    </lineage>
</organism>
<feature type="compositionally biased region" description="Low complexity" evidence="2">
    <location>
        <begin position="529"/>
        <end position="539"/>
    </location>
</feature>
<name>A0A1M6EKB6_9FLAO</name>
<dbReference type="EMBL" id="FQZH01000001">
    <property type="protein sequence ID" value="SHI85690.1"/>
    <property type="molecule type" value="Genomic_DNA"/>
</dbReference>
<feature type="region of interest" description="Disordered" evidence="2">
    <location>
        <begin position="216"/>
        <end position="259"/>
    </location>
</feature>
<keyword evidence="3" id="KW-0732">Signal</keyword>
<dbReference type="RefSeq" id="WP_072782208.1">
    <property type="nucleotide sequence ID" value="NZ_CP045292.1"/>
</dbReference>
<feature type="compositionally biased region" description="Low complexity" evidence="2">
    <location>
        <begin position="224"/>
        <end position="253"/>
    </location>
</feature>
<feature type="signal peptide" evidence="3">
    <location>
        <begin position="1"/>
        <end position="21"/>
    </location>
</feature>
<keyword evidence="1" id="KW-0175">Coiled coil</keyword>
<evidence type="ECO:0000256" key="1">
    <source>
        <dbReference type="SAM" id="Coils"/>
    </source>
</evidence>
<accession>A0A1M6EKB6</accession>
<dbReference type="AlphaFoldDB" id="A0A1M6EKB6"/>
<evidence type="ECO:0000313" key="5">
    <source>
        <dbReference type="Proteomes" id="UP000184232"/>
    </source>
</evidence>
<feature type="region of interest" description="Disordered" evidence="2">
    <location>
        <begin position="504"/>
        <end position="554"/>
    </location>
</feature>
<reference evidence="4 5" key="1">
    <citation type="submission" date="2016-11" db="EMBL/GenBank/DDBJ databases">
        <authorList>
            <person name="Jaros S."/>
            <person name="Januszkiewicz K."/>
            <person name="Wedrychowicz H."/>
        </authorList>
    </citation>
    <scope>NUCLEOTIDE SEQUENCE [LARGE SCALE GENOMIC DNA]</scope>
    <source>
        <strain evidence="4 5">DSM 22807</strain>
    </source>
</reference>
<dbReference type="STRING" id="683124.SAMN05444337_0961"/>
<evidence type="ECO:0000313" key="4">
    <source>
        <dbReference type="EMBL" id="SHI85690.1"/>
    </source>
</evidence>